<keyword evidence="2" id="KW-1185">Reference proteome</keyword>
<gene>
    <name evidence="1" type="ORF">H2198_006748</name>
</gene>
<proteinExistence type="predicted"/>
<evidence type="ECO:0000313" key="2">
    <source>
        <dbReference type="Proteomes" id="UP001172386"/>
    </source>
</evidence>
<evidence type="ECO:0000313" key="1">
    <source>
        <dbReference type="EMBL" id="KAJ9654184.1"/>
    </source>
</evidence>
<name>A0ACC3A232_9EURO</name>
<protein>
    <submittedName>
        <fullName evidence="1">Uncharacterized protein</fullName>
    </submittedName>
</protein>
<dbReference type="EMBL" id="JAPDRQ010000129">
    <property type="protein sequence ID" value="KAJ9654184.1"/>
    <property type="molecule type" value="Genomic_DNA"/>
</dbReference>
<reference evidence="1" key="1">
    <citation type="submission" date="2022-10" db="EMBL/GenBank/DDBJ databases">
        <title>Culturing micro-colonial fungi from biological soil crusts in the Mojave desert and describing Neophaeococcomyces mojavensis, and introducing the new genera and species Taxawa tesnikishii.</title>
        <authorList>
            <person name="Kurbessoian T."/>
            <person name="Stajich J.E."/>
        </authorList>
    </citation>
    <scope>NUCLEOTIDE SEQUENCE</scope>
    <source>
        <strain evidence="1">JES_112</strain>
    </source>
</reference>
<organism evidence="1 2">
    <name type="scientific">Neophaeococcomyces mojaviensis</name>
    <dbReference type="NCBI Taxonomy" id="3383035"/>
    <lineage>
        <taxon>Eukaryota</taxon>
        <taxon>Fungi</taxon>
        <taxon>Dikarya</taxon>
        <taxon>Ascomycota</taxon>
        <taxon>Pezizomycotina</taxon>
        <taxon>Eurotiomycetes</taxon>
        <taxon>Chaetothyriomycetidae</taxon>
        <taxon>Chaetothyriales</taxon>
        <taxon>Chaetothyriales incertae sedis</taxon>
        <taxon>Neophaeococcomyces</taxon>
    </lineage>
</organism>
<sequence length="182" mass="19942">MSQPLLTVIGATGVQGRSVIDEALRNQKYRIRAVTRNVESSGAQELAKTGVEVVEADLNDLSSLRSALQGTELLFASSNFFEPFMTRDASTAAEIEATQGINLAKAAAETASLEHFVWSTLPSSSKISKGKYAVPHFEGKHKVDTYIKTQDILLAKTTFLFVTWYAQNFTYPMFTPSIVVSI</sequence>
<comment type="caution">
    <text evidence="1">The sequence shown here is derived from an EMBL/GenBank/DDBJ whole genome shotgun (WGS) entry which is preliminary data.</text>
</comment>
<accession>A0ACC3A232</accession>
<dbReference type="Proteomes" id="UP001172386">
    <property type="component" value="Unassembled WGS sequence"/>
</dbReference>